<keyword evidence="4" id="KW-1185">Reference proteome</keyword>
<dbReference type="PANTHER" id="PTHR38041:SF1">
    <property type="entry name" value="CHORISMATE MUTASE"/>
    <property type="match status" value="1"/>
</dbReference>
<dbReference type="InterPro" id="IPR036979">
    <property type="entry name" value="CM_dom_sf"/>
</dbReference>
<dbReference type="PROSITE" id="PS51168">
    <property type="entry name" value="CHORISMATE_MUT_2"/>
    <property type="match status" value="1"/>
</dbReference>
<dbReference type="GO" id="GO:0009697">
    <property type="term" value="P:salicylic acid biosynthetic process"/>
    <property type="evidence" value="ECO:0007669"/>
    <property type="project" value="TreeGrafter"/>
</dbReference>
<protein>
    <submittedName>
        <fullName evidence="3">Chorismate mutase</fullName>
    </submittedName>
</protein>
<proteinExistence type="predicted"/>
<dbReference type="InterPro" id="IPR036263">
    <property type="entry name" value="Chorismate_II_sf"/>
</dbReference>
<sequence length="89" mass="10404">MELQQTRKKIDEIDAELIALLEMRMNLVGEVVRFKQATGKAILDKTREAEQTKRLKSLIKNKEYEETILHTFESILTYSKEYQAGKLSE</sequence>
<dbReference type="OrthoDB" id="9802281at2"/>
<dbReference type="Pfam" id="PF01817">
    <property type="entry name" value="CM_2"/>
    <property type="match status" value="1"/>
</dbReference>
<reference evidence="3 4" key="1">
    <citation type="submission" date="2017-02" db="EMBL/GenBank/DDBJ databases">
        <authorList>
            <person name="Peterson S.W."/>
        </authorList>
    </citation>
    <scope>NUCLEOTIDE SEQUENCE [LARGE SCALE GENOMIC DNA]</scope>
    <source>
        <strain evidence="3 4">ATCC BAA-1030</strain>
    </source>
</reference>
<evidence type="ECO:0000256" key="1">
    <source>
        <dbReference type="ARBA" id="ARBA00023235"/>
    </source>
</evidence>
<dbReference type="SUPFAM" id="SSF48600">
    <property type="entry name" value="Chorismate mutase II"/>
    <property type="match status" value="1"/>
</dbReference>
<dbReference type="AlphaFoldDB" id="A0A1T4P364"/>
<dbReference type="InterPro" id="IPR051331">
    <property type="entry name" value="Chorismate_mutase-related"/>
</dbReference>
<accession>A0A1T4P364</accession>
<dbReference type="STRING" id="263852.SAMN02745116_01629"/>
<dbReference type="Gene3D" id="1.20.59.10">
    <property type="entry name" value="Chorismate mutase"/>
    <property type="match status" value="1"/>
</dbReference>
<evidence type="ECO:0000313" key="3">
    <source>
        <dbReference type="EMBL" id="SJZ85944.1"/>
    </source>
</evidence>
<dbReference type="GO" id="GO:0046417">
    <property type="term" value="P:chorismate metabolic process"/>
    <property type="evidence" value="ECO:0007669"/>
    <property type="project" value="InterPro"/>
</dbReference>
<dbReference type="InterPro" id="IPR002701">
    <property type="entry name" value="CM_II_prokaryot"/>
</dbReference>
<dbReference type="RefSeq" id="WP_078807561.1">
    <property type="nucleotide sequence ID" value="NZ_FUXI01000018.1"/>
</dbReference>
<gene>
    <name evidence="3" type="ORF">SAMN02745116_01629</name>
</gene>
<keyword evidence="1" id="KW-0413">Isomerase</keyword>
<evidence type="ECO:0000259" key="2">
    <source>
        <dbReference type="PROSITE" id="PS51168"/>
    </source>
</evidence>
<dbReference type="GO" id="GO:0004106">
    <property type="term" value="F:chorismate mutase activity"/>
    <property type="evidence" value="ECO:0007669"/>
    <property type="project" value="InterPro"/>
</dbReference>
<dbReference type="InterPro" id="IPR011279">
    <property type="entry name" value="Chorismate_mutase_GmP"/>
</dbReference>
<dbReference type="PANTHER" id="PTHR38041">
    <property type="entry name" value="CHORISMATE MUTASE"/>
    <property type="match status" value="1"/>
</dbReference>
<dbReference type="SMART" id="SM00830">
    <property type="entry name" value="CM_2"/>
    <property type="match status" value="1"/>
</dbReference>
<dbReference type="Proteomes" id="UP000190328">
    <property type="component" value="Unassembled WGS sequence"/>
</dbReference>
<evidence type="ECO:0000313" key="4">
    <source>
        <dbReference type="Proteomes" id="UP000190328"/>
    </source>
</evidence>
<dbReference type="EMBL" id="FUXI01000018">
    <property type="protein sequence ID" value="SJZ85944.1"/>
    <property type="molecule type" value="Genomic_DNA"/>
</dbReference>
<name>A0A1T4P364_9ENTE</name>
<dbReference type="NCBIfam" id="TIGR01805">
    <property type="entry name" value="CM_mono_grmpos"/>
    <property type="match status" value="1"/>
</dbReference>
<organism evidence="3 4">
    <name type="scientific">Pilibacter termitis</name>
    <dbReference type="NCBI Taxonomy" id="263852"/>
    <lineage>
        <taxon>Bacteria</taxon>
        <taxon>Bacillati</taxon>
        <taxon>Bacillota</taxon>
        <taxon>Bacilli</taxon>
        <taxon>Lactobacillales</taxon>
        <taxon>Enterococcaceae</taxon>
        <taxon>Pilibacter</taxon>
    </lineage>
</organism>
<feature type="domain" description="Chorismate mutase" evidence="2">
    <location>
        <begin position="1"/>
        <end position="87"/>
    </location>
</feature>